<sequence>MRRKGAALGLGFSRTLSLRISEALATTLEKQRVTTTSEVGASVSASDVVRRAVETYLVGAGHEVSITPWPSAPNLEQKVKHLEAEIERLRKLVPNEAASELATKPWFQ</sequence>
<dbReference type="AlphaFoldDB" id="A0A7W7ZKA8"/>
<keyword evidence="2" id="KW-1185">Reference proteome</keyword>
<reference evidence="1 2" key="1">
    <citation type="submission" date="2020-08" db="EMBL/GenBank/DDBJ databases">
        <title>Genomic Encyclopedia of Type Strains, Phase IV (KMG-V): Genome sequencing to study the core and pangenomes of soil and plant-associated prokaryotes.</title>
        <authorList>
            <person name="Whitman W."/>
        </authorList>
    </citation>
    <scope>NUCLEOTIDE SEQUENCE [LARGE SCALE GENOMIC DNA]</scope>
    <source>
        <strain evidence="1 2">M8UP14</strain>
    </source>
</reference>
<name>A0A7W7ZKA8_9BACT</name>
<organism evidence="1 2">
    <name type="scientific">Granulicella aggregans</name>
    <dbReference type="NCBI Taxonomy" id="474949"/>
    <lineage>
        <taxon>Bacteria</taxon>
        <taxon>Pseudomonadati</taxon>
        <taxon>Acidobacteriota</taxon>
        <taxon>Terriglobia</taxon>
        <taxon>Terriglobales</taxon>
        <taxon>Acidobacteriaceae</taxon>
        <taxon>Granulicella</taxon>
    </lineage>
</organism>
<proteinExistence type="predicted"/>
<comment type="caution">
    <text evidence="1">The sequence shown here is derived from an EMBL/GenBank/DDBJ whole genome shotgun (WGS) entry which is preliminary data.</text>
</comment>
<protein>
    <submittedName>
        <fullName evidence="1">Uncharacterized protein</fullName>
    </submittedName>
</protein>
<evidence type="ECO:0000313" key="2">
    <source>
        <dbReference type="Proteomes" id="UP000540989"/>
    </source>
</evidence>
<gene>
    <name evidence="1" type="ORF">HDF16_006139</name>
</gene>
<evidence type="ECO:0000313" key="1">
    <source>
        <dbReference type="EMBL" id="MBB5061403.1"/>
    </source>
</evidence>
<dbReference type="EMBL" id="JACHIP010000041">
    <property type="protein sequence ID" value="MBB5061403.1"/>
    <property type="molecule type" value="Genomic_DNA"/>
</dbReference>
<accession>A0A7W7ZKA8</accession>
<dbReference type="Proteomes" id="UP000540989">
    <property type="component" value="Unassembled WGS sequence"/>
</dbReference>